<comment type="caution">
    <text evidence="2">The sequence shown here is derived from an EMBL/GenBank/DDBJ whole genome shotgun (WGS) entry which is preliminary data.</text>
</comment>
<feature type="transmembrane region" description="Helical" evidence="1">
    <location>
        <begin position="132"/>
        <end position="148"/>
    </location>
</feature>
<reference evidence="2 3" key="1">
    <citation type="submission" date="2019-02" db="EMBL/GenBank/DDBJ databases">
        <title>Draft genome sequence of Escherichia albertii strain Mex-12/320a, isolated from an infant with diarrhea, harboring virulence genes associated with diarrheagenic strains of enteropathogenic E. coli.</title>
        <authorList>
            <person name="Maldonado-Puga S."/>
            <person name="Meza-Segura M."/>
            <person name="Zaidi M.B."/>
            <person name="Estrada-Garcia T."/>
        </authorList>
    </citation>
    <scope>NUCLEOTIDE SEQUENCE [LARGE SCALE GENOMIC DNA]</scope>
    <source>
        <strain evidence="2 3">Mex-12/320a</strain>
    </source>
</reference>
<gene>
    <name evidence="2" type="ORF">EYS06_11410</name>
</gene>
<proteinExistence type="predicted"/>
<feature type="transmembrane region" description="Helical" evidence="1">
    <location>
        <begin position="16"/>
        <end position="40"/>
    </location>
</feature>
<organism evidence="2 3">
    <name type="scientific">Escherichia albertii</name>
    <dbReference type="NCBI Taxonomy" id="208962"/>
    <lineage>
        <taxon>Bacteria</taxon>
        <taxon>Pseudomonadati</taxon>
        <taxon>Pseudomonadota</taxon>
        <taxon>Gammaproteobacteria</taxon>
        <taxon>Enterobacterales</taxon>
        <taxon>Enterobacteriaceae</taxon>
        <taxon>Escherichia</taxon>
    </lineage>
</organism>
<name>A0A7Z7YMZ9_ESCAL</name>
<keyword evidence="1" id="KW-1133">Transmembrane helix</keyword>
<evidence type="ECO:0000313" key="3">
    <source>
        <dbReference type="Proteomes" id="UP000292187"/>
    </source>
</evidence>
<dbReference type="AlphaFoldDB" id="A0A7Z7YMZ9"/>
<keyword evidence="1" id="KW-0812">Transmembrane</keyword>
<keyword evidence="1" id="KW-0472">Membrane</keyword>
<accession>A0A7Z7YMZ9</accession>
<feature type="transmembrane region" description="Helical" evidence="1">
    <location>
        <begin position="76"/>
        <end position="95"/>
    </location>
</feature>
<feature type="transmembrane region" description="Helical" evidence="1">
    <location>
        <begin position="52"/>
        <end position="69"/>
    </location>
</feature>
<feature type="transmembrane region" description="Helical" evidence="1">
    <location>
        <begin position="154"/>
        <end position="175"/>
    </location>
</feature>
<evidence type="ECO:0000313" key="2">
    <source>
        <dbReference type="EMBL" id="TBR52569.1"/>
    </source>
</evidence>
<dbReference type="Proteomes" id="UP000292187">
    <property type="component" value="Unassembled WGS sequence"/>
</dbReference>
<protein>
    <submittedName>
        <fullName evidence="2">Uncharacterized protein</fullName>
    </submittedName>
</protein>
<sequence>MQSTNNESPYKFANKLLIGLFACMLYRIIIIAITTIYTHFTVAHKVHISTNIYAFYSFLFISLLFFVVAITSNIKVTVIIATLSTALLGVETFNAGLPYRALLTMFSAMLSFCFIFLCNFNPEDKENSKHKKVLKVACTFLYVFYLFYEHMFFRNVSLVVFCFIILIFFISWLNIKLK</sequence>
<dbReference type="EMBL" id="SIZV01000013">
    <property type="protein sequence ID" value="TBR52569.1"/>
    <property type="molecule type" value="Genomic_DNA"/>
</dbReference>
<evidence type="ECO:0000256" key="1">
    <source>
        <dbReference type="SAM" id="Phobius"/>
    </source>
</evidence>
<feature type="transmembrane region" description="Helical" evidence="1">
    <location>
        <begin position="101"/>
        <end position="120"/>
    </location>
</feature>